<reference evidence="1 3" key="1">
    <citation type="journal article" date="2014" name="BMC Genomics">
        <title>Genome sequence of Anopheles sinensis provides insight into genetics basis of mosquito competence for malaria parasites.</title>
        <authorList>
            <person name="Zhou D."/>
            <person name="Zhang D."/>
            <person name="Ding G."/>
            <person name="Shi L."/>
            <person name="Hou Q."/>
            <person name="Ye Y."/>
            <person name="Xu Y."/>
            <person name="Zhou H."/>
            <person name="Xiong C."/>
            <person name="Li S."/>
            <person name="Yu J."/>
            <person name="Hong S."/>
            <person name="Yu X."/>
            <person name="Zou P."/>
            <person name="Chen C."/>
            <person name="Chang X."/>
            <person name="Wang W."/>
            <person name="Lv Y."/>
            <person name="Sun Y."/>
            <person name="Ma L."/>
            <person name="Shen B."/>
            <person name="Zhu C."/>
        </authorList>
    </citation>
    <scope>NUCLEOTIDE SEQUENCE [LARGE SCALE GENOMIC DNA]</scope>
</reference>
<keyword evidence="3" id="KW-1185">Reference proteome</keyword>
<dbReference type="VEuPathDB" id="VectorBase:ASIC009861"/>
<evidence type="ECO:0000313" key="3">
    <source>
        <dbReference type="Proteomes" id="UP000030765"/>
    </source>
</evidence>
<sequence length="120" mass="13518">MQTAKAGWPRATDDVMLQQQMTTATLGDALAINHVHVHGRRRRASERSEDEPPADWLHFRIWSAIASPLSLPIKSPCAPECSLCLEWWSEKEGEVADCTFSRHRRQGTRRIGGKLSELIA</sequence>
<protein>
    <submittedName>
        <fullName evidence="1 2">Uncharacterized protein</fullName>
    </submittedName>
</protein>
<gene>
    <name evidence="1" type="ORF">ZHAS_00009861</name>
</gene>
<organism evidence="1">
    <name type="scientific">Anopheles sinensis</name>
    <name type="common">Mosquito</name>
    <dbReference type="NCBI Taxonomy" id="74873"/>
    <lineage>
        <taxon>Eukaryota</taxon>
        <taxon>Metazoa</taxon>
        <taxon>Ecdysozoa</taxon>
        <taxon>Arthropoda</taxon>
        <taxon>Hexapoda</taxon>
        <taxon>Insecta</taxon>
        <taxon>Pterygota</taxon>
        <taxon>Neoptera</taxon>
        <taxon>Endopterygota</taxon>
        <taxon>Diptera</taxon>
        <taxon>Nematocera</taxon>
        <taxon>Culicoidea</taxon>
        <taxon>Culicidae</taxon>
        <taxon>Anophelinae</taxon>
        <taxon>Anopheles</taxon>
    </lineage>
</organism>
<dbReference type="AlphaFoldDB" id="A0A084VW47"/>
<evidence type="ECO:0000313" key="1">
    <source>
        <dbReference type="EMBL" id="KFB42191.1"/>
    </source>
</evidence>
<dbReference type="EMBL" id="KE525168">
    <property type="protein sequence ID" value="KFB42191.1"/>
    <property type="molecule type" value="Genomic_DNA"/>
</dbReference>
<dbReference type="EnsemblMetazoa" id="ASIC009861-RA">
    <property type="protein sequence ID" value="ASIC009861-PA"/>
    <property type="gene ID" value="ASIC009861"/>
</dbReference>
<dbReference type="Proteomes" id="UP000030765">
    <property type="component" value="Unassembled WGS sequence"/>
</dbReference>
<name>A0A084VW47_ANOSI</name>
<proteinExistence type="predicted"/>
<dbReference type="EMBL" id="ATLV01017441">
    <property type="status" value="NOT_ANNOTATED_CDS"/>
    <property type="molecule type" value="Genomic_DNA"/>
</dbReference>
<reference evidence="2" key="2">
    <citation type="submission" date="2020-05" db="UniProtKB">
        <authorList>
            <consortium name="EnsemblMetazoa"/>
        </authorList>
    </citation>
    <scope>IDENTIFICATION</scope>
</reference>
<evidence type="ECO:0000313" key="2">
    <source>
        <dbReference type="EnsemblMetazoa" id="ASIC009861-PA"/>
    </source>
</evidence>
<accession>A0A084VW47</accession>